<keyword evidence="4 10" id="KW-0378">Hydrolase</keyword>
<comment type="function">
    <text evidence="10">CRISPR (clustered regularly interspaced short palindromic repeat) is an adaptive immune system that provides protection against mobile genetic elements (viruses, transposable elements and conjugative plasmids). CRISPR clusters contain sequences complementary to antecedent mobile elements and target invading nucleic acids. CRISPR clusters are transcribed and processed into CRISPR RNA (crRNA).</text>
</comment>
<keyword evidence="3 10" id="KW-0479">Metal-binding</keyword>
<dbReference type="eggNOG" id="arCOG00786">
    <property type="taxonomic scope" value="Archaea"/>
</dbReference>
<dbReference type="HOGENOM" id="CLU_126922_0_0_2"/>
<keyword evidence="6 10" id="KW-0408">Iron</keyword>
<dbReference type="NCBIfam" id="TIGR00372">
    <property type="entry name" value="cas4"/>
    <property type="match status" value="1"/>
</dbReference>
<dbReference type="InterPro" id="IPR011604">
    <property type="entry name" value="PDDEXK-like_dom_sf"/>
</dbReference>
<dbReference type="RefSeq" id="WP_012608447.1">
    <property type="nucleotide sequence ID" value="NC_011766.1"/>
</dbReference>
<dbReference type="EMBL" id="CP001140">
    <property type="protein sequence ID" value="ACL11106.1"/>
    <property type="molecule type" value="Genomic_DNA"/>
</dbReference>
<comment type="cofactor">
    <cofactor evidence="10">
        <name>iron-sulfur cluster</name>
        <dbReference type="ChEBI" id="CHEBI:30408"/>
    </cofactor>
</comment>
<dbReference type="EC" id="3.1.12.1" evidence="10"/>
<gene>
    <name evidence="12" type="ordered locus">DKAM_0780</name>
</gene>
<feature type="domain" description="DUF83" evidence="11">
    <location>
        <begin position="14"/>
        <end position="170"/>
    </location>
</feature>
<evidence type="ECO:0000256" key="5">
    <source>
        <dbReference type="ARBA" id="ARBA00022839"/>
    </source>
</evidence>
<reference evidence="12 13" key="1">
    <citation type="journal article" date="2009" name="J. Bacteriol.">
        <title>Complete genome sequence of the anaerobic, protein-degrading hyperthermophilic crenarchaeon Desulfurococcus kamchatkensis.</title>
        <authorList>
            <person name="Ravin N.V."/>
            <person name="Mardanov A.V."/>
            <person name="Beletsky A.V."/>
            <person name="Kublanov I.V."/>
            <person name="Kolganova T.V."/>
            <person name="Lebedinsky A.V."/>
            <person name="Chernyh N.A."/>
            <person name="Bonch-Osmolovskaya E.A."/>
            <person name="Skryabin K.G."/>
        </authorList>
    </citation>
    <scope>NUCLEOTIDE SEQUENCE [LARGE SCALE GENOMIC DNA]</scope>
    <source>
        <strain evidence="13">DSM 18924 / JCM 16383 / VKM B-2413 / 1221n</strain>
    </source>
</reference>
<evidence type="ECO:0000256" key="7">
    <source>
        <dbReference type="ARBA" id="ARBA00023014"/>
    </source>
</evidence>
<keyword evidence="5 10" id="KW-0269">Exonuclease</keyword>
<dbReference type="KEGG" id="dka:DKAM_0780"/>
<name>B8D4S5_DESA1</name>
<evidence type="ECO:0000256" key="2">
    <source>
        <dbReference type="ARBA" id="ARBA00022722"/>
    </source>
</evidence>
<comment type="similarity">
    <text evidence="10">Belongs to the CRISPR-associated exonuclease Cas4 family.</text>
</comment>
<keyword evidence="9 10" id="KW-0464">Manganese</keyword>
<comment type="cofactor">
    <cofactor evidence="10">
        <name>Mg(2+)</name>
        <dbReference type="ChEBI" id="CHEBI:18420"/>
    </cofactor>
    <cofactor evidence="10">
        <name>Mn(2+)</name>
        <dbReference type="ChEBI" id="CHEBI:29035"/>
    </cofactor>
    <text evidence="10">Mg(2+) or Mn(2+) required for ssDNA cleavage activity.</text>
</comment>
<dbReference type="STRING" id="490899.DKAM_0780"/>
<evidence type="ECO:0000313" key="12">
    <source>
        <dbReference type="EMBL" id="ACL11106.1"/>
    </source>
</evidence>
<evidence type="ECO:0000256" key="4">
    <source>
        <dbReference type="ARBA" id="ARBA00022801"/>
    </source>
</evidence>
<dbReference type="Pfam" id="PF01930">
    <property type="entry name" value="Cas_Cas4"/>
    <property type="match status" value="1"/>
</dbReference>
<dbReference type="GO" id="GO:0051536">
    <property type="term" value="F:iron-sulfur cluster binding"/>
    <property type="evidence" value="ECO:0007669"/>
    <property type="project" value="UniProtKB-KW"/>
</dbReference>
<evidence type="ECO:0000256" key="1">
    <source>
        <dbReference type="ARBA" id="ARBA00001936"/>
    </source>
</evidence>
<sequence>MIHIKPFDRVSPSLVKEYYYCPVIPWIQANLMVAEPMTDSMALGSEAMKPPTGRGQVRISTSRGVTIIDEVIEEKNGKIIIEKKAFKSHNFSRYVSQAITSYVIAREKLPGVRKVRIAAGSKIVELEVNDQLVRDVEASIRSVERMISESSLPKPGEQGKCSSCWYRRFCPYA</sequence>
<evidence type="ECO:0000259" key="11">
    <source>
        <dbReference type="Pfam" id="PF01930"/>
    </source>
</evidence>
<organism evidence="12 13">
    <name type="scientific">Desulfurococcus amylolyticus (strain DSM 18924 / JCM 16383 / VKM B-2413 / 1221n)</name>
    <name type="common">Desulfurococcus kamchatkensis</name>
    <dbReference type="NCBI Taxonomy" id="490899"/>
    <lineage>
        <taxon>Archaea</taxon>
        <taxon>Thermoproteota</taxon>
        <taxon>Thermoprotei</taxon>
        <taxon>Desulfurococcales</taxon>
        <taxon>Desulfurococcaceae</taxon>
        <taxon>Desulfurococcus</taxon>
    </lineage>
</organism>
<accession>B8D4S5</accession>
<dbReference type="Gene3D" id="3.90.320.10">
    <property type="match status" value="1"/>
</dbReference>
<dbReference type="GO" id="GO:0004527">
    <property type="term" value="F:exonuclease activity"/>
    <property type="evidence" value="ECO:0007669"/>
    <property type="project" value="UniProtKB-KW"/>
</dbReference>
<keyword evidence="8 10" id="KW-0051">Antiviral defense</keyword>
<evidence type="ECO:0000313" key="13">
    <source>
        <dbReference type="Proteomes" id="UP000006903"/>
    </source>
</evidence>
<dbReference type="GO" id="GO:0046872">
    <property type="term" value="F:metal ion binding"/>
    <property type="evidence" value="ECO:0007669"/>
    <property type="project" value="UniProtKB-KW"/>
</dbReference>
<proteinExistence type="inferred from homology"/>
<dbReference type="AlphaFoldDB" id="B8D4S5"/>
<dbReference type="GeneID" id="7171777"/>
<protein>
    <recommendedName>
        <fullName evidence="10">CRISPR-associated exonuclease Cas4</fullName>
        <ecNumber evidence="10">3.1.12.1</ecNumber>
    </recommendedName>
</protein>
<keyword evidence="7 10" id="KW-0411">Iron-sulfur</keyword>
<evidence type="ECO:0000256" key="6">
    <source>
        <dbReference type="ARBA" id="ARBA00023004"/>
    </source>
</evidence>
<dbReference type="InterPro" id="IPR022765">
    <property type="entry name" value="Dna2/Cas4_DUF83"/>
</dbReference>
<dbReference type="GO" id="GO:0051607">
    <property type="term" value="P:defense response to virus"/>
    <property type="evidence" value="ECO:0007669"/>
    <property type="project" value="UniProtKB-KW"/>
</dbReference>
<dbReference type="Proteomes" id="UP000006903">
    <property type="component" value="Chromosome"/>
</dbReference>
<evidence type="ECO:0000256" key="9">
    <source>
        <dbReference type="ARBA" id="ARBA00023211"/>
    </source>
</evidence>
<evidence type="ECO:0000256" key="3">
    <source>
        <dbReference type="ARBA" id="ARBA00022723"/>
    </source>
</evidence>
<evidence type="ECO:0000256" key="10">
    <source>
        <dbReference type="RuleBase" id="RU365022"/>
    </source>
</evidence>
<dbReference type="InterPro" id="IPR013343">
    <property type="entry name" value="CRISPR-assoc_prot_Cas4"/>
</dbReference>
<keyword evidence="2 10" id="KW-0540">Nuclease</keyword>
<evidence type="ECO:0000256" key="8">
    <source>
        <dbReference type="ARBA" id="ARBA00023118"/>
    </source>
</evidence>
<comment type="cofactor">
    <cofactor evidence="1">
        <name>Mn(2+)</name>
        <dbReference type="ChEBI" id="CHEBI:29035"/>
    </cofactor>
</comment>